<sequence length="117" mass="13086">MEMAQPVDWSNVGVRIVQGFYTTIDAVRQLDTQEAALVMKLLGKSCTKMMKDGVGHQFGIAMIETSEKLALTDKLTFEDVLKMLTSIVGKLYFTAKTAEEIELVKQLEDAVKNYHVV</sequence>
<accession>A0A857DJR1</accession>
<evidence type="ECO:0000313" key="1">
    <source>
        <dbReference type="EMBL" id="QHA00732.1"/>
    </source>
</evidence>
<protein>
    <submittedName>
        <fullName evidence="1">Recombinase</fullName>
    </submittedName>
</protein>
<evidence type="ECO:0000313" key="2">
    <source>
        <dbReference type="Proteomes" id="UP000430508"/>
    </source>
</evidence>
<dbReference type="EMBL" id="CP046996">
    <property type="protein sequence ID" value="QHA00732.1"/>
    <property type="molecule type" value="Genomic_DNA"/>
</dbReference>
<dbReference type="Proteomes" id="UP000430508">
    <property type="component" value="Chromosome"/>
</dbReference>
<dbReference type="AlphaFoldDB" id="A0A857DJR1"/>
<proteinExistence type="predicted"/>
<gene>
    <name evidence="1" type="ORF">GQ588_08850</name>
</gene>
<reference evidence="1 2" key="1">
    <citation type="submission" date="2019-12" db="EMBL/GenBank/DDBJ databases">
        <title>Sequence classification of anaerobic respiratory reductive dehalogenases: First we see many, then we see few.</title>
        <authorList>
            <person name="Molenda O."/>
            <person name="Puentes Jacome L.A."/>
            <person name="Cao X."/>
            <person name="Nesbo C.L."/>
            <person name="Tang S."/>
            <person name="Morson N."/>
            <person name="Patron J."/>
            <person name="Lomheim L."/>
            <person name="Wishart D.S."/>
            <person name="Edwards E.A."/>
        </authorList>
    </citation>
    <scope>NUCLEOTIDE SEQUENCE [LARGE SCALE GENOMIC DNA]</scope>
    <source>
        <strain evidence="1 2">12DCA</strain>
    </source>
</reference>
<organism evidence="1 2">
    <name type="scientific">Dehalobacter restrictus</name>
    <dbReference type="NCBI Taxonomy" id="55583"/>
    <lineage>
        <taxon>Bacteria</taxon>
        <taxon>Bacillati</taxon>
        <taxon>Bacillota</taxon>
        <taxon>Clostridia</taxon>
        <taxon>Eubacteriales</taxon>
        <taxon>Desulfitobacteriaceae</taxon>
        <taxon>Dehalobacter</taxon>
    </lineage>
</organism>
<name>A0A857DJR1_9FIRM</name>